<protein>
    <submittedName>
        <fullName evidence="1">Uncharacterized protein</fullName>
    </submittedName>
</protein>
<comment type="caution">
    <text evidence="1">The sequence shown here is derived from an EMBL/GenBank/DDBJ whole genome shotgun (WGS) entry which is preliminary data.</text>
</comment>
<proteinExistence type="predicted"/>
<keyword evidence="2" id="KW-1185">Reference proteome</keyword>
<dbReference type="EMBL" id="CAIX01000912">
    <property type="protein sequence ID" value="CCI11300.1"/>
    <property type="molecule type" value="Genomic_DNA"/>
</dbReference>
<name>A0A024FVZ5_9STRA</name>
<dbReference type="Proteomes" id="UP000053237">
    <property type="component" value="Unassembled WGS sequence"/>
</dbReference>
<gene>
    <name evidence="1" type="ORF">BN9_127070</name>
</gene>
<dbReference type="AlphaFoldDB" id="A0A024FVZ5"/>
<evidence type="ECO:0000313" key="1">
    <source>
        <dbReference type="EMBL" id="CCI11300.1"/>
    </source>
</evidence>
<evidence type="ECO:0000313" key="2">
    <source>
        <dbReference type="Proteomes" id="UP000053237"/>
    </source>
</evidence>
<accession>A0A024FVZ5</accession>
<organism evidence="1 2">
    <name type="scientific">Albugo candida</name>
    <dbReference type="NCBI Taxonomy" id="65357"/>
    <lineage>
        <taxon>Eukaryota</taxon>
        <taxon>Sar</taxon>
        <taxon>Stramenopiles</taxon>
        <taxon>Oomycota</taxon>
        <taxon>Peronosporomycetes</taxon>
        <taxon>Albuginales</taxon>
        <taxon>Albuginaceae</taxon>
        <taxon>Albugo</taxon>
    </lineage>
</organism>
<reference evidence="1 2" key="1">
    <citation type="submission" date="2012-05" db="EMBL/GenBank/DDBJ databases">
        <title>Recombination and specialization in a pathogen metapopulation.</title>
        <authorList>
            <person name="Gardiner A."/>
            <person name="Kemen E."/>
            <person name="Schultz-Larsen T."/>
            <person name="MacLean D."/>
            <person name="Van Oosterhout C."/>
            <person name="Jones J.D.G."/>
        </authorList>
    </citation>
    <scope>NUCLEOTIDE SEQUENCE [LARGE SCALE GENOMIC DNA]</scope>
    <source>
        <strain evidence="1 2">Ac Nc2</strain>
    </source>
</reference>
<sequence length="243" mass="28683">MVISMGQRVLRLCLENGHGELSLFSMRRRHCYVSISNLILYTWDLIWVDSRNSIWLYLYLCECHLQLRFTTCGQAGFVLKMLDSVHPMLERGILRGTTWNVCYHSRSQEHEGFCLYHVIWLRLNVQYCKQRSDSRKQRSSRQSLRESPAIYNGDRKLDIRAYKIKLAMYICSWYQMGLCNSDHFCHSSQADKDFKNTRDLKICQQLSEMKNRISIHFPCSNSRKVEYKCHAAESGNKIELTVC</sequence>
<dbReference type="InParanoid" id="A0A024FVZ5"/>